<dbReference type="InterPro" id="IPR011990">
    <property type="entry name" value="TPR-like_helical_dom_sf"/>
</dbReference>
<dbReference type="PANTHER" id="PTHR35807:SF1">
    <property type="entry name" value="TRANSCRIPTIONAL REGULATOR REDD"/>
    <property type="match status" value="1"/>
</dbReference>
<dbReference type="InterPro" id="IPR051677">
    <property type="entry name" value="AfsR-DnrI-RedD_regulator"/>
</dbReference>
<evidence type="ECO:0000256" key="5">
    <source>
        <dbReference type="PROSITE-ProRule" id="PRU00339"/>
    </source>
</evidence>
<evidence type="ECO:0000256" key="1">
    <source>
        <dbReference type="ARBA" id="ARBA00005820"/>
    </source>
</evidence>
<reference evidence="8 9" key="1">
    <citation type="submission" date="2019-06" db="EMBL/GenBank/DDBJ databases">
        <title>Sequencing the genomes of 1000 actinobacteria strains.</title>
        <authorList>
            <person name="Klenk H.-P."/>
        </authorList>
    </citation>
    <scope>NUCLEOTIDE SEQUENCE [LARGE SCALE GENOMIC DNA]</scope>
    <source>
        <strain evidence="8 9">DSM 45456</strain>
    </source>
</reference>
<accession>A0A543JQY0</accession>
<dbReference type="GO" id="GO:0006355">
    <property type="term" value="P:regulation of DNA-templated transcription"/>
    <property type="evidence" value="ECO:0007669"/>
    <property type="project" value="InterPro"/>
</dbReference>
<keyword evidence="9" id="KW-1185">Reference proteome</keyword>
<dbReference type="AlphaFoldDB" id="A0A543JQY0"/>
<dbReference type="OrthoDB" id="4507225at2"/>
<dbReference type="PROSITE" id="PS51755">
    <property type="entry name" value="OMPR_PHOB"/>
    <property type="match status" value="1"/>
</dbReference>
<evidence type="ECO:0000313" key="8">
    <source>
        <dbReference type="EMBL" id="TQM85249.1"/>
    </source>
</evidence>
<dbReference type="Pfam" id="PF03704">
    <property type="entry name" value="BTAD"/>
    <property type="match status" value="1"/>
</dbReference>
<comment type="caution">
    <text evidence="8">The sequence shown here is derived from an EMBL/GenBank/DDBJ whole genome shotgun (WGS) entry which is preliminary data.</text>
</comment>
<organism evidence="8 9">
    <name type="scientific">Saccharothrix saharensis</name>
    <dbReference type="NCBI Taxonomy" id="571190"/>
    <lineage>
        <taxon>Bacteria</taxon>
        <taxon>Bacillati</taxon>
        <taxon>Actinomycetota</taxon>
        <taxon>Actinomycetes</taxon>
        <taxon>Pseudonocardiales</taxon>
        <taxon>Pseudonocardiaceae</taxon>
        <taxon>Saccharothrix</taxon>
    </lineage>
</organism>
<sequence>MLAVQVLGPLRVRRDGVVLALGPAGRRAVLGLLALAHGKPVTRAELVDALWGERPPPSATNVLHTHVKHLRRLLEPERGRRAPSTTIPAVDDGYALALPPDAVDVVRFRSLVARADPARAGDPHHAAELLGRALALWHGRPLADVPVLAGHPGVVTLDGERRAALARYAEVMIGAGAARDVLPALVEHAAEHALDEAMQALLVRAYTASGQRDRAFDTYNAVRRNLTEELGVGPGPELSAAYLAALEEPAGDSAAAPAKPRTPGAPVNQLPGDVAGFTGRQAELAALDRVPAAGRAGVPIVVVCGTAGVGKTALALHWAHRIRSEFPDGQLYLDLRGYDPRSPVAAEDALTRLLDGLGVTGADVPVDPDQRAARYRAELADRRVLVVLDNAAGVDQVRPLLPGTSSCLVLVTSRNSLAGLVAVHGAHRVDVDLLPVPDSVALLRALIGERVRGEPGAAAELAARCGRLPLALRVAAELAASRPGSSLAELTGELADRRRRLRVLDVGDDVRAAVRTVFSWSYQQLRPRLALAFRRLGLHPGADVTPFALAALTGRDPDEARADLESLARNHLAQPAGGGRFTVHDLLRAYAEELAGEHDPEPERTAAVERLLDHHLAAASAASDLLHPADRPYRPDVPVTLPLPFTTGDAARAWLDAERSTLVALCRFAEHDDRPRFAVDLANTLYRYLEGGHYADALTVHGCALRAARRAGEDGMLAAASTNLGALRRLLGDYDQAAGHLREAIERHRRTGDQHGAARALSNLGVVQERLGEHEEAASLHEEALALHRRSGNRYGEASALLNLGNVHSRPGHHADAVEPLERALDLFGRLDDAVGQASALSNLGDVCASLRRYPDAVRHLSRAQELFQRLDHSYGVAVTLSNLGNVHARLGDWARAHRCYTAALDGFRDIGHRYGEASALNGLGEALCLAGRPDDARAAHIDALRIATGTGDRDEQDRARAGLGVVRQRV</sequence>
<dbReference type="GO" id="GO:0000160">
    <property type="term" value="P:phosphorelay signal transduction system"/>
    <property type="evidence" value="ECO:0007669"/>
    <property type="project" value="InterPro"/>
</dbReference>
<dbReference type="Gene3D" id="3.40.50.300">
    <property type="entry name" value="P-loop containing nucleotide triphosphate hydrolases"/>
    <property type="match status" value="1"/>
</dbReference>
<feature type="repeat" description="TPR" evidence="5">
    <location>
        <begin position="758"/>
        <end position="791"/>
    </location>
</feature>
<dbReference type="Proteomes" id="UP000316628">
    <property type="component" value="Unassembled WGS sequence"/>
</dbReference>
<dbReference type="Pfam" id="PF13374">
    <property type="entry name" value="TPR_10"/>
    <property type="match status" value="1"/>
</dbReference>
<dbReference type="Gene3D" id="1.10.10.10">
    <property type="entry name" value="Winged helix-like DNA-binding domain superfamily/Winged helix DNA-binding domain"/>
    <property type="match status" value="1"/>
</dbReference>
<dbReference type="SMART" id="SM01043">
    <property type="entry name" value="BTAD"/>
    <property type="match status" value="1"/>
</dbReference>
<name>A0A543JQY0_9PSEU</name>
<dbReference type="InterPro" id="IPR016032">
    <property type="entry name" value="Sig_transdc_resp-reg_C-effctor"/>
</dbReference>
<dbReference type="SMART" id="SM00028">
    <property type="entry name" value="TPR"/>
    <property type="match status" value="6"/>
</dbReference>
<dbReference type="PANTHER" id="PTHR35807">
    <property type="entry name" value="TRANSCRIPTIONAL REGULATOR REDD-RELATED"/>
    <property type="match status" value="1"/>
</dbReference>
<dbReference type="SUPFAM" id="SSF48452">
    <property type="entry name" value="TPR-like"/>
    <property type="match status" value="3"/>
</dbReference>
<dbReference type="InterPro" id="IPR005158">
    <property type="entry name" value="BTAD"/>
</dbReference>
<dbReference type="GO" id="GO:0043531">
    <property type="term" value="F:ADP binding"/>
    <property type="evidence" value="ECO:0007669"/>
    <property type="project" value="InterPro"/>
</dbReference>
<dbReference type="PROSITE" id="PS50005">
    <property type="entry name" value="TPR"/>
    <property type="match status" value="3"/>
</dbReference>
<feature type="repeat" description="TPR" evidence="5">
    <location>
        <begin position="718"/>
        <end position="751"/>
    </location>
</feature>
<feature type="repeat" description="TPR" evidence="5">
    <location>
        <begin position="798"/>
        <end position="831"/>
    </location>
</feature>
<keyword evidence="4" id="KW-0804">Transcription</keyword>
<dbReference type="CDD" id="cd00383">
    <property type="entry name" value="trans_reg_C"/>
    <property type="match status" value="1"/>
</dbReference>
<dbReference type="InterPro" id="IPR036388">
    <property type="entry name" value="WH-like_DNA-bd_sf"/>
</dbReference>
<evidence type="ECO:0000256" key="3">
    <source>
        <dbReference type="ARBA" id="ARBA00023125"/>
    </source>
</evidence>
<dbReference type="EMBL" id="VFPP01000001">
    <property type="protein sequence ID" value="TQM85249.1"/>
    <property type="molecule type" value="Genomic_DNA"/>
</dbReference>
<dbReference type="PRINTS" id="PR00364">
    <property type="entry name" value="DISEASERSIST"/>
</dbReference>
<dbReference type="InterPro" id="IPR001867">
    <property type="entry name" value="OmpR/PhoB-type_DNA-bd"/>
</dbReference>
<dbReference type="Pfam" id="PF00486">
    <property type="entry name" value="Trans_reg_C"/>
    <property type="match status" value="1"/>
</dbReference>
<evidence type="ECO:0000256" key="2">
    <source>
        <dbReference type="ARBA" id="ARBA00023015"/>
    </source>
</evidence>
<dbReference type="Gene3D" id="1.25.40.10">
    <property type="entry name" value="Tetratricopeptide repeat domain"/>
    <property type="match status" value="3"/>
</dbReference>
<keyword evidence="3 6" id="KW-0238">DNA-binding</keyword>
<feature type="DNA-binding region" description="OmpR/PhoB-type" evidence="6">
    <location>
        <begin position="1"/>
        <end position="98"/>
    </location>
</feature>
<gene>
    <name evidence="8" type="ORF">FHX81_7727</name>
</gene>
<dbReference type="SUPFAM" id="SSF52540">
    <property type="entry name" value="P-loop containing nucleoside triphosphate hydrolases"/>
    <property type="match status" value="1"/>
</dbReference>
<dbReference type="GO" id="GO:0003677">
    <property type="term" value="F:DNA binding"/>
    <property type="evidence" value="ECO:0007669"/>
    <property type="project" value="UniProtKB-UniRule"/>
</dbReference>
<proteinExistence type="inferred from homology"/>
<dbReference type="Pfam" id="PF13424">
    <property type="entry name" value="TPR_12"/>
    <property type="match status" value="2"/>
</dbReference>
<dbReference type="InterPro" id="IPR019734">
    <property type="entry name" value="TPR_rpt"/>
</dbReference>
<protein>
    <submittedName>
        <fullName evidence="8">DNA-binding SARP family transcriptional activator</fullName>
    </submittedName>
</protein>
<keyword evidence="5" id="KW-0802">TPR repeat</keyword>
<feature type="domain" description="OmpR/PhoB-type" evidence="7">
    <location>
        <begin position="1"/>
        <end position="98"/>
    </location>
</feature>
<dbReference type="InterPro" id="IPR027417">
    <property type="entry name" value="P-loop_NTPase"/>
</dbReference>
<evidence type="ECO:0000259" key="7">
    <source>
        <dbReference type="PROSITE" id="PS51755"/>
    </source>
</evidence>
<dbReference type="SUPFAM" id="SSF46894">
    <property type="entry name" value="C-terminal effector domain of the bipartite response regulators"/>
    <property type="match status" value="1"/>
</dbReference>
<evidence type="ECO:0000313" key="9">
    <source>
        <dbReference type="Proteomes" id="UP000316628"/>
    </source>
</evidence>
<comment type="similarity">
    <text evidence="1">Belongs to the AfsR/DnrI/RedD regulatory family.</text>
</comment>
<evidence type="ECO:0000256" key="6">
    <source>
        <dbReference type="PROSITE-ProRule" id="PRU01091"/>
    </source>
</evidence>
<keyword evidence="2" id="KW-0805">Transcription regulation</keyword>
<dbReference type="RefSeq" id="WP_141983312.1">
    <property type="nucleotide sequence ID" value="NZ_VFPP01000001.1"/>
</dbReference>
<dbReference type="SMART" id="SM00862">
    <property type="entry name" value="Trans_reg_C"/>
    <property type="match status" value="1"/>
</dbReference>
<dbReference type="CDD" id="cd15831">
    <property type="entry name" value="BTAD"/>
    <property type="match status" value="1"/>
</dbReference>
<evidence type="ECO:0000256" key="4">
    <source>
        <dbReference type="ARBA" id="ARBA00023163"/>
    </source>
</evidence>